<keyword evidence="4" id="KW-1185">Reference proteome</keyword>
<dbReference type="Pfam" id="PF13041">
    <property type="entry name" value="PPR_2"/>
    <property type="match status" value="3"/>
</dbReference>
<dbReference type="SUPFAM" id="SSF48452">
    <property type="entry name" value="TPR-like"/>
    <property type="match status" value="1"/>
</dbReference>
<dbReference type="PANTHER" id="PTHR47926:SF342">
    <property type="entry name" value="TETRATRICOPEPTIDE-LIKE HELICAL DOMAIN-CONTAINING PROTEIN-RELATED"/>
    <property type="match status" value="1"/>
</dbReference>
<proteinExistence type="predicted"/>
<accession>A0A328E4Q3</accession>
<dbReference type="AlphaFoldDB" id="A0A328E4Q3"/>
<dbReference type="EMBL" id="NQVE01000028">
    <property type="protein sequence ID" value="RAL52982.1"/>
    <property type="molecule type" value="Genomic_DNA"/>
</dbReference>
<dbReference type="FunFam" id="1.25.40.10:FF:000344">
    <property type="entry name" value="Pentatricopeptide repeat-containing protein"/>
    <property type="match status" value="1"/>
</dbReference>
<dbReference type="PANTHER" id="PTHR47926">
    <property type="entry name" value="PENTATRICOPEPTIDE REPEAT-CONTAINING PROTEIN"/>
    <property type="match status" value="1"/>
</dbReference>
<evidence type="ECO:0000256" key="2">
    <source>
        <dbReference type="PROSITE-ProRule" id="PRU00708"/>
    </source>
</evidence>
<dbReference type="InterPro" id="IPR046848">
    <property type="entry name" value="E_motif"/>
</dbReference>
<keyword evidence="1" id="KW-0677">Repeat</keyword>
<dbReference type="Pfam" id="PF01535">
    <property type="entry name" value="PPR"/>
    <property type="match status" value="6"/>
</dbReference>
<feature type="repeat" description="PPR" evidence="2">
    <location>
        <begin position="736"/>
        <end position="770"/>
    </location>
</feature>
<dbReference type="Proteomes" id="UP000249390">
    <property type="component" value="Unassembled WGS sequence"/>
</dbReference>
<evidence type="ECO:0008006" key="5">
    <source>
        <dbReference type="Google" id="ProtNLM"/>
    </source>
</evidence>
<evidence type="ECO:0000313" key="4">
    <source>
        <dbReference type="Proteomes" id="UP000249390"/>
    </source>
</evidence>
<feature type="repeat" description="PPR" evidence="2">
    <location>
        <begin position="500"/>
        <end position="534"/>
    </location>
</feature>
<feature type="repeat" description="PPR" evidence="2">
    <location>
        <begin position="287"/>
        <end position="321"/>
    </location>
</feature>
<reference evidence="3 4" key="1">
    <citation type="submission" date="2018-06" db="EMBL/GenBank/DDBJ databases">
        <title>The Genome of Cuscuta australis (Dodder) Provides Insight into the Evolution of Plant Parasitism.</title>
        <authorList>
            <person name="Liu H."/>
        </authorList>
    </citation>
    <scope>NUCLEOTIDE SEQUENCE [LARGE SCALE GENOMIC DNA]</scope>
    <source>
        <strain evidence="4">cv. Yunnan</strain>
        <tissue evidence="3">Vines</tissue>
    </source>
</reference>
<sequence>MLRRSTAKLISQASQTPARPEPVFQLLQKHLKSKSITLCKEIHAALLKSPSYDHQVHVSNTLLSFYSECGDFSAARKLFDKMPQKDVVTWTSMISSSVRYGDPEKALNLFKEMLRKNENPNPYTFSTIIRACTSCSLIELGKQVHGLILKYGLAKNEYTGSSLVDFYKKVGDNLSDAFCVFNGLSERDLVIWNIIISGFAQSGDVNKVLSLFEEMRKADELMPNDFTLTSLLKCCFSGKDVEQVHCLAMKSGFDGDIVVGSALVDVYGKCGDLGSGEKVFESMEVKDAFAWSSIVTGHVRTGSDTRAIVLFKGMLSQGVRPDQHILSSTLRACAEIGFLETGIQIHSQTIKNGYQRDCFVNTGLINLYAGGNRISEVEKLFRSMENKDIVVWNTMIMCYAELEEEGDSSSSSSSSLCVSLLRELLNQTPLLSPNEATFVTVMNSCKTVLDSPIAIQVHCLITKNFETNRTSIGNALIKMYSNCKNIECAHKAFNDIVHKDEISWSSLIGAYQQNGFGFIALQIFKEMLENGIPPTMFSLPLTFAACGKISAVDIGKQIHSLICKLGFHRDIYVKSSLIDMYAKCGYMEDSEMAFEEQGEPNEVLFNSLISGFAKGGNAVKAVKLFQEMVKMRYLPNPVTFLSVLSACSHAGMVEESLLIFKLMNERYGLGPEKEHYGCLIDVLGRAGRLEEAYEVVGSGNECVFAWKTLLNACRSYEDVKIAEKCARKVLEIDPKDPSPYLVLSNMYSREGRWEESSKLRQKMMQIGMKKDLGSSWLM</sequence>
<dbReference type="Gene3D" id="1.25.40.10">
    <property type="entry name" value="Tetratricopeptide repeat domain"/>
    <property type="match status" value="7"/>
</dbReference>
<organism evidence="3 4">
    <name type="scientific">Cuscuta australis</name>
    <dbReference type="NCBI Taxonomy" id="267555"/>
    <lineage>
        <taxon>Eukaryota</taxon>
        <taxon>Viridiplantae</taxon>
        <taxon>Streptophyta</taxon>
        <taxon>Embryophyta</taxon>
        <taxon>Tracheophyta</taxon>
        <taxon>Spermatophyta</taxon>
        <taxon>Magnoliopsida</taxon>
        <taxon>eudicotyledons</taxon>
        <taxon>Gunneridae</taxon>
        <taxon>Pentapetalae</taxon>
        <taxon>asterids</taxon>
        <taxon>lamiids</taxon>
        <taxon>Solanales</taxon>
        <taxon>Convolvulaceae</taxon>
        <taxon>Cuscuteae</taxon>
        <taxon>Cuscuta</taxon>
        <taxon>Cuscuta subgen. Grammica</taxon>
        <taxon>Cuscuta sect. Cleistogrammica</taxon>
    </lineage>
</organism>
<evidence type="ECO:0000313" key="3">
    <source>
        <dbReference type="EMBL" id="RAL52982.1"/>
    </source>
</evidence>
<dbReference type="FunFam" id="1.25.40.10:FF:000351">
    <property type="entry name" value="Pentatricopeptide repeat-containing protein"/>
    <property type="match status" value="1"/>
</dbReference>
<dbReference type="FunFam" id="1.25.40.10:FF:000090">
    <property type="entry name" value="Pentatricopeptide repeat-containing protein, chloroplastic"/>
    <property type="match status" value="1"/>
</dbReference>
<feature type="repeat" description="PPR" evidence="2">
    <location>
        <begin position="188"/>
        <end position="222"/>
    </location>
</feature>
<feature type="repeat" description="PPR" evidence="2">
    <location>
        <begin position="636"/>
        <end position="666"/>
    </location>
</feature>
<dbReference type="InterPro" id="IPR002885">
    <property type="entry name" value="PPR_rpt"/>
</dbReference>
<feature type="repeat" description="PPR" evidence="2">
    <location>
        <begin position="601"/>
        <end position="635"/>
    </location>
</feature>
<protein>
    <recommendedName>
        <fullName evidence="5">Pentacotripeptide-repeat region of PRORP domain-containing protein</fullName>
    </recommendedName>
</protein>
<dbReference type="InterPro" id="IPR046960">
    <property type="entry name" value="PPR_At4g14850-like_plant"/>
</dbReference>
<dbReference type="InterPro" id="IPR011990">
    <property type="entry name" value="TPR-like_helical_dom_sf"/>
</dbReference>
<dbReference type="GO" id="GO:0003723">
    <property type="term" value="F:RNA binding"/>
    <property type="evidence" value="ECO:0007669"/>
    <property type="project" value="InterPro"/>
</dbReference>
<comment type="caution">
    <text evidence="3">The sequence shown here is derived from an EMBL/GenBank/DDBJ whole genome shotgun (WGS) entry which is preliminary data.</text>
</comment>
<evidence type="ECO:0000256" key="1">
    <source>
        <dbReference type="ARBA" id="ARBA00022737"/>
    </source>
</evidence>
<dbReference type="Pfam" id="PF20431">
    <property type="entry name" value="E_motif"/>
    <property type="match status" value="1"/>
</dbReference>
<name>A0A328E4Q3_9ASTE</name>
<dbReference type="PROSITE" id="PS51375">
    <property type="entry name" value="PPR"/>
    <property type="match status" value="7"/>
</dbReference>
<dbReference type="GO" id="GO:0009451">
    <property type="term" value="P:RNA modification"/>
    <property type="evidence" value="ECO:0007669"/>
    <property type="project" value="InterPro"/>
</dbReference>
<gene>
    <name evidence="3" type="ORF">DM860_016217</name>
</gene>
<dbReference type="NCBIfam" id="TIGR00756">
    <property type="entry name" value="PPR"/>
    <property type="match status" value="7"/>
</dbReference>
<feature type="repeat" description="PPR" evidence="2">
    <location>
        <begin position="86"/>
        <end position="120"/>
    </location>
</feature>